<reference evidence="7 8" key="1">
    <citation type="submission" date="2015-09" db="EMBL/GenBank/DDBJ databases">
        <title>Host preference determinants of Valsa canker pathogens revealed by comparative genomics.</title>
        <authorList>
            <person name="Yin Z."/>
            <person name="Huang L."/>
        </authorList>
    </citation>
    <scope>NUCLEOTIDE SEQUENCE [LARGE SCALE GENOMIC DNA]</scope>
    <source>
        <strain evidence="7 8">SXYLt</strain>
    </source>
</reference>
<evidence type="ECO:0000256" key="4">
    <source>
        <dbReference type="ARBA" id="ARBA00023136"/>
    </source>
</evidence>
<feature type="transmembrane region" description="Helical" evidence="6">
    <location>
        <begin position="230"/>
        <end position="254"/>
    </location>
</feature>
<evidence type="ECO:0000256" key="3">
    <source>
        <dbReference type="ARBA" id="ARBA00022989"/>
    </source>
</evidence>
<dbReference type="InterPro" id="IPR004695">
    <property type="entry name" value="SLAC1/Mae1/Ssu1/TehA"/>
</dbReference>
<dbReference type="STRING" id="1230097.A0A423X7J2"/>
<comment type="subcellular location">
    <subcellularLocation>
        <location evidence="1">Membrane</location>
        <topology evidence="1">Multi-pass membrane protein</topology>
    </subcellularLocation>
</comment>
<dbReference type="GO" id="GO:0016020">
    <property type="term" value="C:membrane"/>
    <property type="evidence" value="ECO:0007669"/>
    <property type="project" value="UniProtKB-SubCell"/>
</dbReference>
<dbReference type="InterPro" id="IPR030185">
    <property type="entry name" value="Mae1"/>
</dbReference>
<dbReference type="InterPro" id="IPR038665">
    <property type="entry name" value="Voltage-dep_anion_channel_sf"/>
</dbReference>
<feature type="transmembrane region" description="Helical" evidence="6">
    <location>
        <begin position="382"/>
        <end position="404"/>
    </location>
</feature>
<proteinExistence type="predicted"/>
<organism evidence="7 8">
    <name type="scientific">Cytospora leucostoma</name>
    <dbReference type="NCBI Taxonomy" id="1230097"/>
    <lineage>
        <taxon>Eukaryota</taxon>
        <taxon>Fungi</taxon>
        <taxon>Dikarya</taxon>
        <taxon>Ascomycota</taxon>
        <taxon>Pezizomycotina</taxon>
        <taxon>Sordariomycetes</taxon>
        <taxon>Sordariomycetidae</taxon>
        <taxon>Diaporthales</taxon>
        <taxon>Cytosporaceae</taxon>
        <taxon>Cytospora</taxon>
    </lineage>
</organism>
<dbReference type="Proteomes" id="UP000285146">
    <property type="component" value="Unassembled WGS sequence"/>
</dbReference>
<dbReference type="FunCoup" id="A0A423X7J2">
    <property type="interactions" value="24"/>
</dbReference>
<feature type="transmembrane region" description="Helical" evidence="6">
    <location>
        <begin position="266"/>
        <end position="286"/>
    </location>
</feature>
<keyword evidence="2 6" id="KW-0812">Transmembrane</keyword>
<dbReference type="PANTHER" id="PTHR31162">
    <property type="entry name" value="MALIC ACID TRANSPORT PROTEIN-RELATED"/>
    <property type="match status" value="1"/>
</dbReference>
<feature type="transmembrane region" description="Helical" evidence="6">
    <location>
        <begin position="316"/>
        <end position="339"/>
    </location>
</feature>
<dbReference type="Gene3D" id="1.50.10.150">
    <property type="entry name" value="Voltage-dependent anion channel"/>
    <property type="match status" value="1"/>
</dbReference>
<evidence type="ECO:0000256" key="5">
    <source>
        <dbReference type="SAM" id="MobiDB-lite"/>
    </source>
</evidence>
<keyword evidence="3 6" id="KW-1133">Transmembrane helix</keyword>
<comment type="caution">
    <text evidence="7">The sequence shown here is derived from an EMBL/GenBank/DDBJ whole genome shotgun (WGS) entry which is preliminary data.</text>
</comment>
<feature type="transmembrane region" description="Helical" evidence="6">
    <location>
        <begin position="125"/>
        <end position="145"/>
    </location>
</feature>
<feature type="compositionally biased region" description="Basic and acidic residues" evidence="5">
    <location>
        <begin position="1"/>
        <end position="15"/>
    </location>
</feature>
<dbReference type="AlphaFoldDB" id="A0A423X7J2"/>
<protein>
    <recommendedName>
        <fullName evidence="9">C4-dicarboxylate transporter/malic acid transport protein</fullName>
    </recommendedName>
</protein>
<feature type="transmembrane region" description="Helical" evidence="6">
    <location>
        <begin position="83"/>
        <end position="104"/>
    </location>
</feature>
<evidence type="ECO:0000313" key="7">
    <source>
        <dbReference type="EMBL" id="ROW12002.1"/>
    </source>
</evidence>
<gene>
    <name evidence="7" type="ORF">VPNG_05265</name>
</gene>
<evidence type="ECO:0008006" key="9">
    <source>
        <dbReference type="Google" id="ProtNLM"/>
    </source>
</evidence>
<feature type="region of interest" description="Disordered" evidence="5">
    <location>
        <begin position="1"/>
        <end position="31"/>
    </location>
</feature>
<sequence length="417" mass="46828">MDTFVEKPDHDHDHPSASGEEGDLTHEPSPQPIERVPTYLQPAMPIKERLRHFTFAWYTLTMSTAGIGLVLGATPNRFKGLDVIGLIVFIFALFMFMLISTLLICRFILFKNTFRRCFTHPREALLVPTFFLSIASLLSGAEHWGSVFLNDHKFAGLCRFLRVMYWIYLGCTFLFSIIAYTILFTRKEEIRLKAPAMTPAWILPIFPVMLAGTISAAITTTQTPGSALGVIASGTAAQGLGFLVSTFLYATYINRLMIYGLPEHRPAMFIAVGPPSFTCAALIAMANDLPRIFESDLAFVKSFTYPGPVAEATRIAAIYLSLFLWGLSFWFFTIALVALPGMPDKKFHLSWWTFVFPNVGFTVSTIRVGTVMDSAGLRMFSTVLSLIIVMVWMFVGLRCFYAVWKREIIWPGHDEDS</sequence>
<name>A0A423X7J2_9PEZI</name>
<dbReference type="InParanoid" id="A0A423X7J2"/>
<dbReference type="OrthoDB" id="2901184at2759"/>
<feature type="transmembrane region" description="Helical" evidence="6">
    <location>
        <begin position="165"/>
        <end position="184"/>
    </location>
</feature>
<evidence type="ECO:0000313" key="8">
    <source>
        <dbReference type="Proteomes" id="UP000285146"/>
    </source>
</evidence>
<keyword evidence="8" id="KW-1185">Reference proteome</keyword>
<dbReference type="PANTHER" id="PTHR31162:SF0">
    <property type="entry name" value="MALIC ACID TRANSPORT PROTEIN"/>
    <property type="match status" value="1"/>
</dbReference>
<dbReference type="CDD" id="cd09317">
    <property type="entry name" value="TDT_Mae1_like"/>
    <property type="match status" value="1"/>
</dbReference>
<feature type="transmembrane region" description="Helical" evidence="6">
    <location>
        <begin position="53"/>
        <end position="71"/>
    </location>
</feature>
<accession>A0A423X7J2</accession>
<evidence type="ECO:0000256" key="6">
    <source>
        <dbReference type="SAM" id="Phobius"/>
    </source>
</evidence>
<evidence type="ECO:0000256" key="2">
    <source>
        <dbReference type="ARBA" id="ARBA00022692"/>
    </source>
</evidence>
<dbReference type="GO" id="GO:0015140">
    <property type="term" value="F:malate transmembrane transporter activity"/>
    <property type="evidence" value="ECO:0007669"/>
    <property type="project" value="InterPro"/>
</dbReference>
<keyword evidence="4 6" id="KW-0472">Membrane</keyword>
<dbReference type="EMBL" id="LKEB01000024">
    <property type="protein sequence ID" value="ROW12002.1"/>
    <property type="molecule type" value="Genomic_DNA"/>
</dbReference>
<evidence type="ECO:0000256" key="1">
    <source>
        <dbReference type="ARBA" id="ARBA00004141"/>
    </source>
</evidence>
<feature type="transmembrane region" description="Helical" evidence="6">
    <location>
        <begin position="196"/>
        <end position="218"/>
    </location>
</feature>
<dbReference type="Pfam" id="PF03595">
    <property type="entry name" value="SLAC1"/>
    <property type="match status" value="1"/>
</dbReference>
<feature type="transmembrane region" description="Helical" evidence="6">
    <location>
        <begin position="351"/>
        <end position="370"/>
    </location>
</feature>